<feature type="region of interest" description="Disordered" evidence="1">
    <location>
        <begin position="518"/>
        <end position="539"/>
    </location>
</feature>
<keyword evidence="2" id="KW-0812">Transmembrane</keyword>
<feature type="compositionally biased region" description="Basic and acidic residues" evidence="1">
    <location>
        <begin position="293"/>
        <end position="307"/>
    </location>
</feature>
<feature type="transmembrane region" description="Helical" evidence="2">
    <location>
        <begin position="177"/>
        <end position="197"/>
    </location>
</feature>
<protein>
    <submittedName>
        <fullName evidence="3">Uncharacterized protein</fullName>
    </submittedName>
</protein>
<reference evidence="3" key="1">
    <citation type="submission" date="2021-01" db="EMBL/GenBank/DDBJ databases">
        <authorList>
            <person name="Corre E."/>
            <person name="Pelletier E."/>
            <person name="Niang G."/>
            <person name="Scheremetjew M."/>
            <person name="Finn R."/>
            <person name="Kale V."/>
            <person name="Holt S."/>
            <person name="Cochrane G."/>
            <person name="Meng A."/>
            <person name="Brown T."/>
            <person name="Cohen L."/>
        </authorList>
    </citation>
    <scope>NUCLEOTIDE SEQUENCE</scope>
    <source>
        <strain evidence="3">GSO104</strain>
    </source>
</reference>
<evidence type="ECO:0000256" key="2">
    <source>
        <dbReference type="SAM" id="Phobius"/>
    </source>
</evidence>
<feature type="transmembrane region" description="Helical" evidence="2">
    <location>
        <begin position="81"/>
        <end position="100"/>
    </location>
</feature>
<name>A0A7S4UN13_9STRA</name>
<feature type="transmembrane region" description="Helical" evidence="2">
    <location>
        <begin position="121"/>
        <end position="141"/>
    </location>
</feature>
<feature type="region of interest" description="Disordered" evidence="1">
    <location>
        <begin position="335"/>
        <end position="359"/>
    </location>
</feature>
<feature type="transmembrane region" description="Helical" evidence="2">
    <location>
        <begin position="204"/>
        <end position="228"/>
    </location>
</feature>
<proteinExistence type="predicted"/>
<feature type="region of interest" description="Disordered" evidence="1">
    <location>
        <begin position="286"/>
        <end position="307"/>
    </location>
</feature>
<keyword evidence="2" id="KW-0472">Membrane</keyword>
<organism evidence="3">
    <name type="scientific">Ditylum brightwellii</name>
    <dbReference type="NCBI Taxonomy" id="49249"/>
    <lineage>
        <taxon>Eukaryota</taxon>
        <taxon>Sar</taxon>
        <taxon>Stramenopiles</taxon>
        <taxon>Ochrophyta</taxon>
        <taxon>Bacillariophyta</taxon>
        <taxon>Mediophyceae</taxon>
        <taxon>Lithodesmiophycidae</taxon>
        <taxon>Lithodesmiales</taxon>
        <taxon>Lithodesmiaceae</taxon>
        <taxon>Ditylum</taxon>
    </lineage>
</organism>
<sequence length="539" mass="62234">MHLFHFSPFRVVSKRQTTPTMVNKDRQPAKDIGSQVWLSPLRLLSFHEYIFTVDHSSLWRQHLAWAKENGADLRNHLTQRFASSMVFMSLILSSQLMVLFNSNHLTTTMRTRMMAGQYDDYLYWVGVVITVSVFLTFFTLISNFTAWGMVSAISDNNAHCLLRSSIGLYVTQLPSRLVTLSIYCFLLWITMFTIYILPGPYIKIMFALLGIFFIHIVSVFSAFGRLILHTGGMGSQRIFEQEFEDFLLPSGLHVSLLIMALEQVNKATSVPGQYYDKLSSQSEIEDWEEEDEPKVMQREQPLEQPLERPLEQPLALGDSLTSIGSDYIRQHFQNNGFVADPSPQVSPTQNRNRRRRQAGARFPTESVLGINHHAMRTVTRPFKKIRSNRSISFKDEDVEEAPDRSSFMRRAMNRRTHRRASLEYQNEKHARTMYQIPTPPPPLEEDLTPIRKQPLEEDLTPIRKQSRRNLPSPSILNKANLTFNSIKRVTKSQNTMSFDGFQDEPSDRLSHIVEANSFEHFSDEEKPLMKDGKNEYGNT</sequence>
<dbReference type="EMBL" id="HBNS01001055">
    <property type="protein sequence ID" value="CAE4579480.1"/>
    <property type="molecule type" value="Transcribed_RNA"/>
</dbReference>
<feature type="compositionally biased region" description="Basic and acidic residues" evidence="1">
    <location>
        <begin position="520"/>
        <end position="539"/>
    </location>
</feature>
<keyword evidence="2" id="KW-1133">Transmembrane helix</keyword>
<evidence type="ECO:0000256" key="1">
    <source>
        <dbReference type="SAM" id="MobiDB-lite"/>
    </source>
</evidence>
<accession>A0A7S4UN13</accession>
<evidence type="ECO:0000313" key="3">
    <source>
        <dbReference type="EMBL" id="CAE4579480.1"/>
    </source>
</evidence>
<dbReference type="AlphaFoldDB" id="A0A7S4UN13"/>
<gene>
    <name evidence="3" type="ORF">DBRI00130_LOCUS840</name>
</gene>